<dbReference type="InParanoid" id="A0A6N7ESI0"/>
<sequence>MKQLLFRGLVVLLLSTATVGCATKISNDLRVEGLHLIEADAPRRSFSPNRHYVSFQVSTELDLSKRFFSRYFDAAFFECSVDQEDLFALKKRSAMRGMPEFKFTASFGYHLAPNPTMLVRSLSHSELADVVTPPIDFDRVLVPENIVFFEIDVVDVRLGEGRRYKVLDLTNEAEDLCFFAYSAPYYTNRISEMTNMVRIDSAAFRRLLEGVEIPPIDLSE</sequence>
<feature type="signal peptide" evidence="1">
    <location>
        <begin position="1"/>
        <end position="22"/>
    </location>
</feature>
<dbReference type="EMBL" id="WHNW01000002">
    <property type="protein sequence ID" value="MPV85501.1"/>
    <property type="molecule type" value="Genomic_DNA"/>
</dbReference>
<proteinExistence type="predicted"/>
<keyword evidence="1" id="KW-0732">Signal</keyword>
<protein>
    <recommendedName>
        <fullName evidence="4">Lipoprotein</fullName>
    </recommendedName>
</protein>
<dbReference type="Proteomes" id="UP000471298">
    <property type="component" value="Unassembled WGS sequence"/>
</dbReference>
<feature type="chain" id="PRO_5027089044" description="Lipoprotein" evidence="1">
    <location>
        <begin position="23"/>
        <end position="220"/>
    </location>
</feature>
<evidence type="ECO:0000313" key="2">
    <source>
        <dbReference type="EMBL" id="MPV85501.1"/>
    </source>
</evidence>
<name>A0A6N7ESI0_9GAMM</name>
<gene>
    <name evidence="2" type="ORF">GCU85_01965</name>
</gene>
<dbReference type="RefSeq" id="WP_152808820.1">
    <property type="nucleotide sequence ID" value="NZ_WHNW01000002.1"/>
</dbReference>
<evidence type="ECO:0000256" key="1">
    <source>
        <dbReference type="SAM" id="SignalP"/>
    </source>
</evidence>
<organism evidence="2 3">
    <name type="scientific">Ostreibacterium oceani</name>
    <dbReference type="NCBI Taxonomy" id="2654998"/>
    <lineage>
        <taxon>Bacteria</taxon>
        <taxon>Pseudomonadati</taxon>
        <taxon>Pseudomonadota</taxon>
        <taxon>Gammaproteobacteria</taxon>
        <taxon>Cardiobacteriales</taxon>
        <taxon>Ostreibacteriaceae</taxon>
        <taxon>Ostreibacterium</taxon>
    </lineage>
</organism>
<comment type="caution">
    <text evidence="2">The sequence shown here is derived from an EMBL/GenBank/DDBJ whole genome shotgun (WGS) entry which is preliminary data.</text>
</comment>
<evidence type="ECO:0000313" key="3">
    <source>
        <dbReference type="Proteomes" id="UP000471298"/>
    </source>
</evidence>
<evidence type="ECO:0008006" key="4">
    <source>
        <dbReference type="Google" id="ProtNLM"/>
    </source>
</evidence>
<dbReference type="AlphaFoldDB" id="A0A6N7ESI0"/>
<dbReference type="PROSITE" id="PS51257">
    <property type="entry name" value="PROKAR_LIPOPROTEIN"/>
    <property type="match status" value="1"/>
</dbReference>
<accession>A0A6N7ESI0</accession>
<reference evidence="2 3" key="1">
    <citation type="submission" date="2019-10" db="EMBL/GenBank/DDBJ databases">
        <title>Cardiobacteriales fam. a chemoheterotrophic member of the order Cardiobacteriales, and proposal of Cardiobacteriales fam. nov.</title>
        <authorList>
            <person name="Wang C."/>
        </authorList>
    </citation>
    <scope>NUCLEOTIDE SEQUENCE [LARGE SCALE GENOMIC DNA]</scope>
    <source>
        <strain evidence="2 3">ML27</strain>
    </source>
</reference>
<keyword evidence="3" id="KW-1185">Reference proteome</keyword>